<dbReference type="SUPFAM" id="SSF52833">
    <property type="entry name" value="Thioredoxin-like"/>
    <property type="match status" value="1"/>
</dbReference>
<evidence type="ECO:0000313" key="2">
    <source>
        <dbReference type="Proteomes" id="UP000279284"/>
    </source>
</evidence>
<dbReference type="AlphaFoldDB" id="A0A1X3CY15"/>
<dbReference type="Pfam" id="PF05768">
    <property type="entry name" value="Glrx-like"/>
    <property type="match status" value="1"/>
</dbReference>
<dbReference type="RefSeq" id="WP_085416346.1">
    <property type="nucleotide sequence ID" value="NZ_CAUJPY010000004.1"/>
</dbReference>
<proteinExistence type="predicted"/>
<organism evidence="1 2">
    <name type="scientific">Neisseria canis</name>
    <dbReference type="NCBI Taxonomy" id="493"/>
    <lineage>
        <taxon>Bacteria</taxon>
        <taxon>Pseudomonadati</taxon>
        <taxon>Pseudomonadota</taxon>
        <taxon>Betaproteobacteria</taxon>
        <taxon>Neisseriales</taxon>
        <taxon>Neisseriaceae</taxon>
        <taxon>Neisseria</taxon>
    </lineage>
</organism>
<dbReference type="KEGG" id="nci:NCTC10296_02045"/>
<reference evidence="1 2" key="1">
    <citation type="submission" date="2018-12" db="EMBL/GenBank/DDBJ databases">
        <authorList>
            <consortium name="Pathogen Informatics"/>
        </authorList>
    </citation>
    <scope>NUCLEOTIDE SEQUENCE [LARGE SCALE GENOMIC DNA]</scope>
    <source>
        <strain evidence="1 2">NCTC10296</strain>
    </source>
</reference>
<dbReference type="InterPro" id="IPR036249">
    <property type="entry name" value="Thioredoxin-like_sf"/>
</dbReference>
<dbReference type="STRING" id="493.BWD07_05355"/>
<dbReference type="InterPro" id="IPR008554">
    <property type="entry name" value="Glutaredoxin-like"/>
</dbReference>
<gene>
    <name evidence="1" type="ORF">NCTC10296_02045</name>
</gene>
<evidence type="ECO:0000313" key="1">
    <source>
        <dbReference type="EMBL" id="VEF02918.1"/>
    </source>
</evidence>
<accession>A0A1X3CY15</accession>
<dbReference type="Gene3D" id="3.40.30.10">
    <property type="entry name" value="Glutaredoxin"/>
    <property type="match status" value="1"/>
</dbReference>
<name>A0A1X3CY15_9NEIS</name>
<keyword evidence="2" id="KW-1185">Reference proteome</keyword>
<dbReference type="Proteomes" id="UP000279284">
    <property type="component" value="Chromosome"/>
</dbReference>
<dbReference type="OrthoDB" id="8779161at2"/>
<dbReference type="EMBL" id="LR134313">
    <property type="protein sequence ID" value="VEF02918.1"/>
    <property type="molecule type" value="Genomic_DNA"/>
</dbReference>
<sequence>MDACLKNGDDEVKLTLMFREYCSLCHKMRDELKPLQEEFGFELAVVDVDEDEALEAEYNELVPVLLHEDKELCHWHLDEGKVRDYLSGLKGGV</sequence>
<protein>
    <submittedName>
        <fullName evidence="1">Thioredoxin</fullName>
    </submittedName>
</protein>